<protein>
    <submittedName>
        <fullName evidence="1">Uncharacterized protein</fullName>
    </submittedName>
</protein>
<gene>
    <name evidence="1" type="ORF">COCNU_06G020810</name>
</gene>
<name>A0A8K0IE48_COCNU</name>
<dbReference type="Proteomes" id="UP000797356">
    <property type="component" value="Chromosome 6"/>
</dbReference>
<reference evidence="1" key="2">
    <citation type="submission" date="2019-07" db="EMBL/GenBank/DDBJ databases">
        <authorList>
            <person name="Yang Y."/>
            <person name="Bocs S."/>
            <person name="Baudouin L."/>
        </authorList>
    </citation>
    <scope>NUCLEOTIDE SEQUENCE</scope>
    <source>
        <tissue evidence="1">Spear leaf of Hainan Tall coconut</tissue>
    </source>
</reference>
<evidence type="ECO:0000313" key="1">
    <source>
        <dbReference type="EMBL" id="KAG1348252.1"/>
    </source>
</evidence>
<organism evidence="1 2">
    <name type="scientific">Cocos nucifera</name>
    <name type="common">Coconut palm</name>
    <dbReference type="NCBI Taxonomy" id="13894"/>
    <lineage>
        <taxon>Eukaryota</taxon>
        <taxon>Viridiplantae</taxon>
        <taxon>Streptophyta</taxon>
        <taxon>Embryophyta</taxon>
        <taxon>Tracheophyta</taxon>
        <taxon>Spermatophyta</taxon>
        <taxon>Magnoliopsida</taxon>
        <taxon>Liliopsida</taxon>
        <taxon>Arecaceae</taxon>
        <taxon>Arecoideae</taxon>
        <taxon>Cocoseae</taxon>
        <taxon>Attaleinae</taxon>
        <taxon>Cocos</taxon>
    </lineage>
</organism>
<evidence type="ECO:0000313" key="2">
    <source>
        <dbReference type="Proteomes" id="UP000797356"/>
    </source>
</evidence>
<proteinExistence type="predicted"/>
<keyword evidence="2" id="KW-1185">Reference proteome</keyword>
<dbReference type="AlphaFoldDB" id="A0A8K0IE48"/>
<accession>A0A8K0IE48</accession>
<comment type="caution">
    <text evidence="1">The sequence shown here is derived from an EMBL/GenBank/DDBJ whole genome shotgun (WGS) entry which is preliminary data.</text>
</comment>
<dbReference type="EMBL" id="CM017877">
    <property type="protein sequence ID" value="KAG1348252.1"/>
    <property type="molecule type" value="Genomic_DNA"/>
</dbReference>
<sequence>MSGEWCRCSTGIVRGTLCIANDQMLPSVCSATRLPTFIVRPNAVSNIFV</sequence>
<reference evidence="1" key="1">
    <citation type="journal article" date="2017" name="Gigascience">
        <title>The genome draft of coconut (Cocos nucifera).</title>
        <authorList>
            <person name="Xiao Y."/>
            <person name="Xu P."/>
            <person name="Fan H."/>
            <person name="Baudouin L."/>
            <person name="Xia W."/>
            <person name="Bocs S."/>
            <person name="Xu J."/>
            <person name="Li Q."/>
            <person name="Guo A."/>
            <person name="Zhou L."/>
            <person name="Li J."/>
            <person name="Wu Y."/>
            <person name="Ma Z."/>
            <person name="Armero A."/>
            <person name="Issali A.E."/>
            <person name="Liu N."/>
            <person name="Peng M."/>
            <person name="Yang Y."/>
        </authorList>
    </citation>
    <scope>NUCLEOTIDE SEQUENCE</scope>
    <source>
        <tissue evidence="1">Spear leaf of Hainan Tall coconut</tissue>
    </source>
</reference>